<dbReference type="EMBL" id="QGKX02000088">
    <property type="protein sequence ID" value="KAF3584133.1"/>
    <property type="molecule type" value="Genomic_DNA"/>
</dbReference>
<proteinExistence type="predicted"/>
<dbReference type="AlphaFoldDB" id="A0A8S9RUE2"/>
<sequence>MPPPALPVVLEPSRHVRERESLAITGQTPHVLLSRIKLERCIYDVRRRRTKTEPPSHHRRTDRIHTVVSRKPLEEPVMSPESRDIRRSYQPPSSTVIQAVLPNLILCQPRLGVARASLRRMAYEDIIGTHAFNTINNTKTPFSVLLVETNPLPPGRFVIHFQYWLRDVWTSDAALVGGGSETSGLATQIVWGVGAETFAFDCTSDAAYASCLFMLELNFHSGSSIYSNETDEQERLLSGCRVRRLSACECVTLLPPPKLQAISPRVFVIGDYVCVYVMKIQTAAERRWKLFEFIDVPVLL</sequence>
<evidence type="ECO:0000313" key="1">
    <source>
        <dbReference type="EMBL" id="KAF3584133.1"/>
    </source>
</evidence>
<gene>
    <name evidence="1" type="ORF">F2Q69_00028947</name>
</gene>
<comment type="caution">
    <text evidence="1">The sequence shown here is derived from an EMBL/GenBank/DDBJ whole genome shotgun (WGS) entry which is preliminary data.</text>
</comment>
<dbReference type="Proteomes" id="UP000712600">
    <property type="component" value="Unassembled WGS sequence"/>
</dbReference>
<accession>A0A8S9RUE2</accession>
<name>A0A8S9RUE2_BRACR</name>
<reference evidence="1" key="1">
    <citation type="submission" date="2019-12" db="EMBL/GenBank/DDBJ databases">
        <title>Genome sequencing and annotation of Brassica cretica.</title>
        <authorList>
            <person name="Studholme D.J."/>
            <person name="Sarris P."/>
        </authorList>
    </citation>
    <scope>NUCLEOTIDE SEQUENCE</scope>
    <source>
        <strain evidence="1">PFS-109/04</strain>
        <tissue evidence="1">Leaf</tissue>
    </source>
</reference>
<protein>
    <submittedName>
        <fullName evidence="1">Uncharacterized protein</fullName>
    </submittedName>
</protein>
<evidence type="ECO:0000313" key="2">
    <source>
        <dbReference type="Proteomes" id="UP000712600"/>
    </source>
</evidence>
<organism evidence="1 2">
    <name type="scientific">Brassica cretica</name>
    <name type="common">Mustard</name>
    <dbReference type="NCBI Taxonomy" id="69181"/>
    <lineage>
        <taxon>Eukaryota</taxon>
        <taxon>Viridiplantae</taxon>
        <taxon>Streptophyta</taxon>
        <taxon>Embryophyta</taxon>
        <taxon>Tracheophyta</taxon>
        <taxon>Spermatophyta</taxon>
        <taxon>Magnoliopsida</taxon>
        <taxon>eudicotyledons</taxon>
        <taxon>Gunneridae</taxon>
        <taxon>Pentapetalae</taxon>
        <taxon>rosids</taxon>
        <taxon>malvids</taxon>
        <taxon>Brassicales</taxon>
        <taxon>Brassicaceae</taxon>
        <taxon>Brassiceae</taxon>
        <taxon>Brassica</taxon>
    </lineage>
</organism>